<proteinExistence type="predicted"/>
<dbReference type="GO" id="GO:0016887">
    <property type="term" value="F:ATP hydrolysis activity"/>
    <property type="evidence" value="ECO:0007669"/>
    <property type="project" value="InterPro"/>
</dbReference>
<organism evidence="9 10">
    <name type="scientific">Lachnellula cervina</name>
    <dbReference type="NCBI Taxonomy" id="1316786"/>
    <lineage>
        <taxon>Eukaryota</taxon>
        <taxon>Fungi</taxon>
        <taxon>Dikarya</taxon>
        <taxon>Ascomycota</taxon>
        <taxon>Pezizomycotina</taxon>
        <taxon>Leotiomycetes</taxon>
        <taxon>Helotiales</taxon>
        <taxon>Lachnaceae</taxon>
        <taxon>Lachnellula</taxon>
    </lineage>
</organism>
<dbReference type="PANTHER" id="PTHR24223:SF399">
    <property type="entry name" value="ABC TRANSPORTER ATNG"/>
    <property type="match status" value="1"/>
</dbReference>
<dbReference type="Proteomes" id="UP000481288">
    <property type="component" value="Unassembled WGS sequence"/>
</dbReference>
<dbReference type="InterPro" id="IPR003439">
    <property type="entry name" value="ABC_transporter-like_ATP-bd"/>
</dbReference>
<keyword evidence="5" id="KW-0067">ATP-binding</keyword>
<dbReference type="GO" id="GO:0042626">
    <property type="term" value="F:ATPase-coupled transmembrane transporter activity"/>
    <property type="evidence" value="ECO:0007669"/>
    <property type="project" value="TreeGrafter"/>
</dbReference>
<evidence type="ECO:0000256" key="3">
    <source>
        <dbReference type="ARBA" id="ARBA00022692"/>
    </source>
</evidence>
<evidence type="ECO:0000256" key="2">
    <source>
        <dbReference type="ARBA" id="ARBA00022448"/>
    </source>
</evidence>
<evidence type="ECO:0000256" key="6">
    <source>
        <dbReference type="ARBA" id="ARBA00022989"/>
    </source>
</evidence>
<reference evidence="9 10" key="1">
    <citation type="submission" date="2018-05" db="EMBL/GenBank/DDBJ databases">
        <title>Whole genome sequencing for identification of molecular markers to develop diagnostic detection tools for the regulated plant pathogen Lachnellula willkommii.</title>
        <authorList>
            <person name="Giroux E."/>
            <person name="Bilodeau G."/>
        </authorList>
    </citation>
    <scope>NUCLEOTIDE SEQUENCE [LARGE SCALE GENOMIC DNA]</scope>
    <source>
        <strain evidence="9 10">CBS 625.97</strain>
    </source>
</reference>
<sequence length="297" mass="33165">SFDVNVMSFNTSLSMVIKMWTYTETSIGAIARVRDFENNTKSEVKPIESNTPPPGWPTSGAIEMRNFAASYTESSDLVVQGINLTIQPGEKLGICGRSGSGKSSLLATLLHLLEFREGSITIDGVDVAYIPRDVLRGSLNTIPQEPYWMNTETVRFNLYPWPGDTVNDATLIDVLRKCHIWDTINEKGGLDVKMAADFLSHGQRQLFCLARSLLRKSKVVVLDEVSASVDIQTDSLIQAVIRQDLRDCTIISVAHRLNTIVDFDRIVVLDEGRIIECDAPQILLSRPDSRFKELYNL</sequence>
<evidence type="ECO:0000313" key="10">
    <source>
        <dbReference type="Proteomes" id="UP000481288"/>
    </source>
</evidence>
<keyword evidence="6" id="KW-1133">Transmembrane helix</keyword>
<dbReference type="Pfam" id="PF00005">
    <property type="entry name" value="ABC_tran"/>
    <property type="match status" value="1"/>
</dbReference>
<name>A0A7D8UU37_9HELO</name>
<dbReference type="GO" id="GO:0016020">
    <property type="term" value="C:membrane"/>
    <property type="evidence" value="ECO:0007669"/>
    <property type="project" value="UniProtKB-SubCell"/>
</dbReference>
<gene>
    <name evidence="9" type="primary">Abcc3</name>
    <name evidence="9" type="ORF">LCER1_G003975</name>
</gene>
<dbReference type="Gene3D" id="3.40.50.300">
    <property type="entry name" value="P-loop containing nucleotide triphosphate hydrolases"/>
    <property type="match status" value="1"/>
</dbReference>
<dbReference type="PANTHER" id="PTHR24223">
    <property type="entry name" value="ATP-BINDING CASSETTE SUB-FAMILY C"/>
    <property type="match status" value="1"/>
</dbReference>
<evidence type="ECO:0000256" key="1">
    <source>
        <dbReference type="ARBA" id="ARBA00004141"/>
    </source>
</evidence>
<keyword evidence="10" id="KW-1185">Reference proteome</keyword>
<keyword evidence="3" id="KW-0812">Transmembrane</keyword>
<dbReference type="InterPro" id="IPR050173">
    <property type="entry name" value="ABC_transporter_C-like"/>
</dbReference>
<dbReference type="PROSITE" id="PS00211">
    <property type="entry name" value="ABC_TRANSPORTER_1"/>
    <property type="match status" value="1"/>
</dbReference>
<keyword evidence="4" id="KW-0547">Nucleotide-binding</keyword>
<evidence type="ECO:0000256" key="4">
    <source>
        <dbReference type="ARBA" id="ARBA00022741"/>
    </source>
</evidence>
<dbReference type="SMART" id="SM00382">
    <property type="entry name" value="AAA"/>
    <property type="match status" value="1"/>
</dbReference>
<dbReference type="AlphaFoldDB" id="A0A7D8UU37"/>
<accession>A0A7D8UU37</accession>
<evidence type="ECO:0000259" key="8">
    <source>
        <dbReference type="PROSITE" id="PS50893"/>
    </source>
</evidence>
<dbReference type="PROSITE" id="PS50893">
    <property type="entry name" value="ABC_TRANSPORTER_2"/>
    <property type="match status" value="1"/>
</dbReference>
<dbReference type="InterPro" id="IPR027417">
    <property type="entry name" value="P-loop_NTPase"/>
</dbReference>
<dbReference type="InterPro" id="IPR017871">
    <property type="entry name" value="ABC_transporter-like_CS"/>
</dbReference>
<dbReference type="OrthoDB" id="6500128at2759"/>
<protein>
    <submittedName>
        <fullName evidence="9">Canalicular multispecific organic anion transporter 2</fullName>
    </submittedName>
</protein>
<dbReference type="FunFam" id="3.40.50.300:FF:000838">
    <property type="entry name" value="ABC multidrug transporter (Eurofung)"/>
    <property type="match status" value="1"/>
</dbReference>
<dbReference type="GO" id="GO:0005524">
    <property type="term" value="F:ATP binding"/>
    <property type="evidence" value="ECO:0007669"/>
    <property type="project" value="UniProtKB-KW"/>
</dbReference>
<feature type="domain" description="ABC transporter" evidence="8">
    <location>
        <begin position="62"/>
        <end position="296"/>
    </location>
</feature>
<evidence type="ECO:0000256" key="5">
    <source>
        <dbReference type="ARBA" id="ARBA00022840"/>
    </source>
</evidence>
<dbReference type="CDD" id="cd03244">
    <property type="entry name" value="ABCC_MRP_domain2"/>
    <property type="match status" value="1"/>
</dbReference>
<feature type="non-terminal residue" evidence="9">
    <location>
        <position position="1"/>
    </location>
</feature>
<dbReference type="InterPro" id="IPR003593">
    <property type="entry name" value="AAA+_ATPase"/>
</dbReference>
<comment type="caution">
    <text evidence="9">The sequence shown here is derived from an EMBL/GenBank/DDBJ whole genome shotgun (WGS) entry which is preliminary data.</text>
</comment>
<dbReference type="EMBL" id="QGMG01000226">
    <property type="protein sequence ID" value="TVY55594.1"/>
    <property type="molecule type" value="Genomic_DNA"/>
</dbReference>
<keyword evidence="7" id="KW-0472">Membrane</keyword>
<keyword evidence="2" id="KW-0813">Transport</keyword>
<evidence type="ECO:0000313" key="9">
    <source>
        <dbReference type="EMBL" id="TVY55594.1"/>
    </source>
</evidence>
<comment type="subcellular location">
    <subcellularLocation>
        <location evidence="1">Membrane</location>
        <topology evidence="1">Multi-pass membrane protein</topology>
    </subcellularLocation>
</comment>
<evidence type="ECO:0000256" key="7">
    <source>
        <dbReference type="ARBA" id="ARBA00023136"/>
    </source>
</evidence>
<dbReference type="SUPFAM" id="SSF52540">
    <property type="entry name" value="P-loop containing nucleoside triphosphate hydrolases"/>
    <property type="match status" value="1"/>
</dbReference>